<comment type="caution">
    <text evidence="1">The sequence shown here is derived from an EMBL/GenBank/DDBJ whole genome shotgun (WGS) entry which is preliminary data.</text>
</comment>
<proteinExistence type="predicted"/>
<dbReference type="EMBL" id="JAUEPS010000049">
    <property type="protein sequence ID" value="KAK0445591.1"/>
    <property type="molecule type" value="Genomic_DNA"/>
</dbReference>
<evidence type="ECO:0000313" key="2">
    <source>
        <dbReference type="Proteomes" id="UP001175211"/>
    </source>
</evidence>
<protein>
    <submittedName>
        <fullName evidence="1">Uncharacterized protein</fullName>
    </submittedName>
</protein>
<gene>
    <name evidence="1" type="ORF">EV420DRAFT_1484238</name>
</gene>
<reference evidence="1" key="1">
    <citation type="submission" date="2023-06" db="EMBL/GenBank/DDBJ databases">
        <authorList>
            <consortium name="Lawrence Berkeley National Laboratory"/>
            <person name="Ahrendt S."/>
            <person name="Sahu N."/>
            <person name="Indic B."/>
            <person name="Wong-Bajracharya J."/>
            <person name="Merenyi Z."/>
            <person name="Ke H.-M."/>
            <person name="Monk M."/>
            <person name="Kocsube S."/>
            <person name="Drula E."/>
            <person name="Lipzen A."/>
            <person name="Balint B."/>
            <person name="Henrissat B."/>
            <person name="Andreopoulos B."/>
            <person name="Martin F.M."/>
            <person name="Harder C.B."/>
            <person name="Rigling D."/>
            <person name="Ford K.L."/>
            <person name="Foster G.D."/>
            <person name="Pangilinan J."/>
            <person name="Papanicolaou A."/>
            <person name="Barry K."/>
            <person name="LaButti K."/>
            <person name="Viragh M."/>
            <person name="Koriabine M."/>
            <person name="Yan M."/>
            <person name="Riley R."/>
            <person name="Champramary S."/>
            <person name="Plett K.L."/>
            <person name="Tsai I.J."/>
            <person name="Slot J."/>
            <person name="Sipos G."/>
            <person name="Plett J."/>
            <person name="Nagy L.G."/>
            <person name="Grigoriev I.V."/>
        </authorList>
    </citation>
    <scope>NUCLEOTIDE SEQUENCE</scope>
    <source>
        <strain evidence="1">CCBAS 213</strain>
    </source>
</reference>
<dbReference type="RefSeq" id="XP_060325495.1">
    <property type="nucleotide sequence ID" value="XM_060470050.1"/>
</dbReference>
<organism evidence="1 2">
    <name type="scientific">Armillaria tabescens</name>
    <name type="common">Ringless honey mushroom</name>
    <name type="synonym">Agaricus tabescens</name>
    <dbReference type="NCBI Taxonomy" id="1929756"/>
    <lineage>
        <taxon>Eukaryota</taxon>
        <taxon>Fungi</taxon>
        <taxon>Dikarya</taxon>
        <taxon>Basidiomycota</taxon>
        <taxon>Agaricomycotina</taxon>
        <taxon>Agaricomycetes</taxon>
        <taxon>Agaricomycetidae</taxon>
        <taxon>Agaricales</taxon>
        <taxon>Marasmiineae</taxon>
        <taxon>Physalacriaceae</taxon>
        <taxon>Desarmillaria</taxon>
    </lineage>
</organism>
<keyword evidence="2" id="KW-1185">Reference proteome</keyword>
<dbReference type="GeneID" id="85353598"/>
<evidence type="ECO:0000313" key="1">
    <source>
        <dbReference type="EMBL" id="KAK0445591.1"/>
    </source>
</evidence>
<dbReference type="Proteomes" id="UP001175211">
    <property type="component" value="Unassembled WGS sequence"/>
</dbReference>
<accession>A0AA39MSM0</accession>
<name>A0AA39MSM0_ARMTA</name>
<dbReference type="AlphaFoldDB" id="A0AA39MSM0"/>
<sequence>MFGHCFGPELGWRVRREGEESTGTQRSLEPKEKKWSPGEEILVAGMIMSGSSLCVTAPSKCVLQSILADMHWVLLSLSAIPSRAKASSGVRVASLSQLHDWLFLPTIHPLVDHHTARLLVLWVWEPLRYPSAVIGTETVALSHLEARAGQLTTTNRTYATTYGQFLKTGLVEFFSSWIQGSARNLQGANW</sequence>